<keyword evidence="6" id="KW-1185">Reference proteome</keyword>
<dbReference type="PROSITE" id="PS50075">
    <property type="entry name" value="CARRIER"/>
    <property type="match status" value="1"/>
</dbReference>
<dbReference type="InterPro" id="IPR020845">
    <property type="entry name" value="AMP-binding_CS"/>
</dbReference>
<evidence type="ECO:0000256" key="3">
    <source>
        <dbReference type="ARBA" id="ARBA00022598"/>
    </source>
</evidence>
<dbReference type="SUPFAM" id="SSF56801">
    <property type="entry name" value="Acetyl-CoA synthetase-like"/>
    <property type="match status" value="4"/>
</dbReference>
<dbReference type="Gene3D" id="1.10.1200.10">
    <property type="entry name" value="ACP-like"/>
    <property type="match status" value="2"/>
</dbReference>
<evidence type="ECO:0000313" key="5">
    <source>
        <dbReference type="EMBL" id="RKP35301.1"/>
    </source>
</evidence>
<dbReference type="CDD" id="cd05930">
    <property type="entry name" value="A_NRPS"/>
    <property type="match status" value="3"/>
</dbReference>
<dbReference type="Pfam" id="PF00550">
    <property type="entry name" value="PP-binding"/>
    <property type="match status" value="2"/>
</dbReference>
<keyword evidence="2" id="KW-0597">Phosphoprotein</keyword>
<dbReference type="Gene3D" id="3.40.50.12780">
    <property type="entry name" value="N-terminal domain of ligase-like"/>
    <property type="match status" value="3"/>
</dbReference>
<sequence length="4930" mass="544886">MGPEPTLFIMGRFLESNIGLRNPHCFNQFFTLKVNPGANPSLAAISDALVALANHHDIVRARFQPGNGDQLWIQTIPTLTAISADFLMLEESVFSEDYLNFVVRIKSGLNLTTGPVLAAALIHKPGSASKPRLFITIHHILVDLISWRILIDDLNTLLRGASLPPKTMSFQAWVSQLDDYASTLSADVWPTQVDSDKPIPDIRTLLPPPEFDIPCTQPARLSTAFEFDSESTHSLLFQLAPRLRVTPQDLLLATFTHAFASVVGLGQVTFCIEGHGREPWSGQDIARTVGWFTSLYPLVLRVQPGQPLLDLLRHTKEALQQIPMKGFPYSLLKYMPGVSVDERAKLEAKSPTRLDVQFNYFEWLSNTNGELDDDILSIEWSDYSTSWHGFAPNDTAICDLSSLPAVAGDRLHLVMDYNPLVYHRSVVDGIMIQWRKNLVQLANIMNQSQSIGVEPLLTRYDFAHLQLSAPEFQEVISELCHRRIALDQVEDLLPCIALQSGLLTGLSTDPTAYVVQIAFKINGPLNVDRLLEAWQTVSQAHSSLRTVFLESSSKQTRGYIQTVLRSCTTAWTISDQPLNSLDDFLTQNHQRGFALREHMIRNFVFPTAEARVHNVIMTLHHSLCDGWSMPLLIRAWMEAYHHPCPSIANSPTSFSTVVHHVSQLNLDSAQEFWANFLRGAPSTPAPLILQDQTGLPGFAAYIAAIDISKVELTRCSQKLNVTVAILLRAAFALVLGRLLDQIDVVFGVTLSGRNLGVLGIGQAIGPCTNTLPFRVHLGNSSISAWLRALHHNQVAMFPFEHSVLTDINRWVLTGRSGPLFQTLLGFENFPALETDPTHNCSLSDLRIHEFTEYPLAVNFIDGSQKIDVKVCYDTSNYSEKAIAQLVEMIQVVLEQFLSADINTTVDQLALTAPLMNHGTVPEQELGDVADNLHSVSLVRNWNSTLDDNYDHPAYISETYRLSYGLVDLLADALAFQTVQTLSTFCPSIIALVDSTENLLVCLVSAIKINAHLTLLACPCTLDQLDMCIQLTESHAVWLPSSKFEEVHSRLNWVVELISIPNAVDEHINDTRTPHQFKPPTDQQDLSLTFVFKTKSDDLSFSTVDGLCIQRTLASTRAYIFGKEHISLDHSLALDSPQAAWLILACLSSHQAILGPDLPLDLYTTPTSWHAVAADSSLSKGSDGGNRLVLCDLSQTNRPNVACLFNTSDICISFIESIFHGHQLVTKEQLASRSFPILNKPSIHYSLVVLDGHGHLCPPGVVGRLAFSGPSSPDYAALTNRSVLGYHDDSGLTHLLGPVTQRVVLKRQQVHLGTLSQALVGAGAVSPRCVVLPTSQLVALVDNPAEADLSQLAASMTSPAIPSALVPDAIISIHAFPHVTELAEHLLPHFAQAYLATVPLRHSESMSETEWWLTVVVNELGVSLKPSLGYSTAPLLRTSSGATLAQLELLQYRIFSKFGVKFPLGDLIKCPDLRMLSSILFEQIEQGPAKHSGVLSVEEAGIDLSVSALVCYRIQPVTDRQQKIWTLSRLGNTVSNFFHQCVLTSEAELQLQVVQRAVDRLSAEFESLRYRFIPLHGELTCCVLSRLRIEVTETQMMTAQSLALDQIFSQEAKLNLDRGALLQVDLYHFPTPSGGGVSSAVCFRVHDIAAEDYLFTRMISHLSAELHVIFPDRCSPLETKLNSSHCDFQGTDDSYWRTLLCDPPVELTLPLEFPRPLLPNFQSAIAGLELDSSLMASLAGLKLSDSLAEGDIWLALFASFLRRLTGQDDIIVDYSSSEDLSGIQMGRTIEQPASHIPIRFSDSHNELGWNGTQAIYPRNSHSLFTYDLELIIRETASTSQCELRFNADIMASLTAERLLRNFLHYSQACLYPERLWASASMVSPDESRILLQEFALGGPLTDASAERLPARVLWQFSQAVAQYSDHSATEISGQAWTYLDIMDRIHSVATGLRNAQIQPGDPIGVIVANHPDTIIGMLAVWAVGAVYVPVDCKLPVKRQMYVIETAQCKAVLNTTNSPTQLPNTLVLSELLENIDNSDSMSEIYHNRPNDLAYILFTSGTTGLPKGVLVNHSSLNYVVCNPAFQDFGVADERVMMGASPGFDAFILISLVTLCSGSTLVFYDDALADTLHHVDHAWLVPSVINRLNPSDYPNLKKLCLMGEPLRRELADKWAAVSDIYNGYGPTETTIASHFTRVSLTGPISIGRPIPNYECYILDSQLQLVPIGAIGEICIGGVGVSRGYINRPDLNPIKFVENPFTGRGKIYRTGDLGRWLPNGQVECIGRMDSQVKLQGFRIELDEIRSVLMRQPGVQDCIVFVHDQFLVSYIFPETAADSEKLHIAVTDYLPSYMIPSYFMGLPTVPLTINGKCDTKYLQSHFTEYLASQRKQVPLSDSALTLSKQPLGALAQALGDVLGLTSGQINLQLSFVKLGGDSISAIQVSSKCRQLGFVLPTSAILGSKALCDVVGNMESVDPAAGQSNLHPTVKYHCPFPLTPLQQWFFDHPWHNPHHFNQSFALELTRPFSTLQIETALLRLINHHDMLRCQFSRITSKSPNQWSQCILPPFSNLPIPVLGVTAPLSNCSGQFTSIQSSLDISQGHHLAAGLITISDNITSLSTESVSHSPITSSVSPRQLLFLTIHHLVVDLVSWSILLDDLARLLDGQPPVPQHLPFPTWATKLTDWANQPCPVADQPSTPILSTFLPLTSPDNLAFNTQGNSRRLSVTLDSTSSDALLGIDTHIIQPLEVILAGLFQALYSLTQASDITIYNESHGRHPWDTSLDPSRTVGWFTNLVPCQAQVDSSTADLDFIKQAKQALRSSGGTNGLQNSLQRLLSRPEISNSNRPYVPIEVAFNYLGHTVDHGTLTQQGRAPWTLRPELTSDMAFCDSDELRAQLLEIIGLPTSSGLVFTVNYCPQVIATGTIESFLSQFRNFLVRLSQYLNQSPPPTLWIPSDFPDLRASLAELAKLEGELITVGLSPHNVEDLYPMLPMQQGMWTTTAKDPSEYLVQLAFTVTGISDPNQLLGATRAMVADNTILRTVFLTTWSSRHCDGVQIITRAPRFDWQVLHEWTDVKADSEDHFLQLNQARGFALDEPLLRVCVKQLSSNSFRYLLTIHHALADGWSIGLIIQQLRSRLQNASPAEGVADLSFRDYVGYYLNTYSPEAESFWHGYLQGVEQPTELELPKPSGMPKSRKTEFYFTLFSDYDRVQRVARLLGYTPYTLIKAAWAILLNRYTGQADIIYGITVSGRTLPLAGIDSLLGCLINTVPFRVHFGSNLTVSQLVSAINSTSQQMVPFEHHHLAKINGWIDGEVRPSDMFNTLVVFENYPDTGLGDLSHTITFTDTKSVESTEYPLAVIAQVEHGEITVCLSWDSSLIDRCYVETLSQHLCTLFDGLVGALTDSKNHTLIDDLPMLSTNDIALVTEQFARPALAIDFDACVPSLFAGTAETIPDTVAVEYKDTQWTYKELYGQTTNLAHRLQHFGVQREAPVGLLIDRLPTTIAAFLGVLQAGAAFVPLDPTFPVDRISYMVGDCGIKLVLTNTADQGKLESIRLALVGIECIAIADWLLPLQLPSDQLQPLPCIKPTNLSHILYTSGTTGRPKGVQLEHRLMANFVQQAESTVGITPGLRVMQNMALTFDCALLEIFTGLCKGGTIVIRTDILDALPLVEALVATPTVLASLDPSKYPKLKKVMAAGEALPRQVAERWAGHCRVFNMYGPTECLLSHTIEYKVGDTLTIGKPIPNTEAYILGRNLQPVPVGVRGEICVAGIQVTRGYINLPELTRERLLPNPFTGKGLLYRTGDTGRWLVNGTVEYFARQDDQVKIRGHRVEPQEIETVLLGHPDVQSAAVVIANQRIYAFVCPCPVPIGSVKSHIGRILPAYMNPSAIFNLAVLPRNTNGKTDKHALAARIAELTSMNNTRTITAPQNSGQVLVVEALSQTLGVPSVEIDIHDSFFQLGGDSISAIRLSSLCRDRGLYISIAQVFKCSNIIELAECAADNSKSDWQSETHRSTHYEPYSLLGEVSNSSAARDSLLQEAASRLQLGLSEITDILPVSGLQLGFLVSTLKDPSSYMVQESFTISGDLDVSRLQEAWHQLAGHHDILRAKFFQPGSLSTHSFLQVITKRCDIEWTINTNIVDDWSTLEKTYFAGDRQRGFTFDGPLLRISLFISPATSNSRHLCFFTFHHGLLDAWSHNIILAQLVDLYHGTELTPSPQFSHYISHLQCTNNSQYQLFWQTHLGNARPTPPIHFPVFLPEPLVCGYGTYRSTLSSSLSSLHAFCRQQSITLNTLLRGVWALTLSRYLSESDEVSFGVLTSGRNVSVPGIQNMVGMCINALPFRVILDLSASVTNFVQCLHRQSGDLTTFEQCGLLDIYKWGEINLETKLFNSLMVYDNFPSSTPKTTNSDIIFELRDGQNFTEYAYAISFLDNGDNLDCHLVYDIAHCDDSYAIYLMWFINHCLTMMVNDPHLSLSELMTLPTDEAQLVEKWAQGPVHEFPQRHWLAYQLFTQHLATQPNAIALETSSRHFTYAEVYHRSGCIALTLQQRGFKPGNFAAMIFNNSVDFIFSYLGVLLAGGVCVPMDATNATDRLQYSFDLLDDPWSLTTTEYFERFKGYIRELESQCFLVDTIDPHGMVTDLFQPDTTRAPWDLAYIVFTSGTTGRPKGIPARHESLVNFIISSCETTQLDSECRFLQLLNISFDGCLFEILGTFHSGGTLVLMDGNFADTLTRVNTCIITPSLLATIDPSGYPNIAKVITAGEALPTSVGHQWCKHVSLYNFYGPTEITIGCHANLVQINEPISIGYPIANTHGYILDDQLQPVPIGVPGELCIGGVGVGSGYWKQPELTAKSFVPNPFGPGGLYRSGDLVCQLSSGKVLFISRKDFQVKLRGYRIELGEIENTASSIEGVINAVACVTQQQLVLYIAPTSVDT</sequence>
<dbReference type="InterPro" id="IPR001242">
    <property type="entry name" value="Condensation_dom"/>
</dbReference>
<dbReference type="EMBL" id="ML002906">
    <property type="protein sequence ID" value="RKP35301.1"/>
    <property type="molecule type" value="Genomic_DNA"/>
</dbReference>
<feature type="domain" description="Carrier" evidence="4">
    <location>
        <begin position="3923"/>
        <end position="3999"/>
    </location>
</feature>
<dbReference type="PANTHER" id="PTHR45527">
    <property type="entry name" value="NONRIBOSOMAL PEPTIDE SYNTHETASE"/>
    <property type="match status" value="1"/>
</dbReference>
<dbReference type="STRING" id="215637.A0A4P9ZRC6"/>
<dbReference type="Pfam" id="PF00668">
    <property type="entry name" value="Condensation"/>
    <property type="match status" value="5"/>
</dbReference>
<keyword evidence="1" id="KW-0596">Phosphopantetheine</keyword>
<dbReference type="InterPro" id="IPR010071">
    <property type="entry name" value="AA_adenyl_dom"/>
</dbReference>
<dbReference type="NCBIfam" id="NF003417">
    <property type="entry name" value="PRK04813.1"/>
    <property type="match status" value="3"/>
</dbReference>
<dbReference type="Gene3D" id="3.30.559.10">
    <property type="entry name" value="Chloramphenicol acetyltransferase-like domain"/>
    <property type="match status" value="6"/>
</dbReference>
<dbReference type="InterPro" id="IPR042099">
    <property type="entry name" value="ANL_N_sf"/>
</dbReference>
<name>A0A4P9ZRC6_9FUNG</name>
<evidence type="ECO:0000256" key="1">
    <source>
        <dbReference type="ARBA" id="ARBA00022450"/>
    </source>
</evidence>
<evidence type="ECO:0000313" key="6">
    <source>
        <dbReference type="Proteomes" id="UP000268162"/>
    </source>
</evidence>
<dbReference type="GO" id="GO:0044550">
    <property type="term" value="P:secondary metabolite biosynthetic process"/>
    <property type="evidence" value="ECO:0007669"/>
    <property type="project" value="TreeGrafter"/>
</dbReference>
<dbReference type="Proteomes" id="UP000268162">
    <property type="component" value="Unassembled WGS sequence"/>
</dbReference>
<dbReference type="CDD" id="cd19545">
    <property type="entry name" value="FUM14_C_NRPS-like"/>
    <property type="match status" value="1"/>
</dbReference>
<dbReference type="GO" id="GO:0031177">
    <property type="term" value="F:phosphopantetheine binding"/>
    <property type="evidence" value="ECO:0007669"/>
    <property type="project" value="InterPro"/>
</dbReference>
<keyword evidence="3" id="KW-0436">Ligase</keyword>
<dbReference type="InterPro" id="IPR023213">
    <property type="entry name" value="CAT-like_dom_sf"/>
</dbReference>
<dbReference type="InterPro" id="IPR020806">
    <property type="entry name" value="PKS_PP-bd"/>
</dbReference>
<dbReference type="Pfam" id="PF13193">
    <property type="entry name" value="AMP-binding_C"/>
    <property type="match status" value="1"/>
</dbReference>
<accession>A0A4P9ZRC6</accession>
<dbReference type="Gene3D" id="3.30.300.30">
    <property type="match status" value="3"/>
</dbReference>
<dbReference type="CDD" id="cd19542">
    <property type="entry name" value="CT_NRPS-like"/>
    <property type="match status" value="2"/>
</dbReference>
<dbReference type="GO" id="GO:0043041">
    <property type="term" value="P:amino acid activation for nonribosomal peptide biosynthetic process"/>
    <property type="evidence" value="ECO:0007669"/>
    <property type="project" value="TreeGrafter"/>
</dbReference>
<protein>
    <recommendedName>
        <fullName evidence="4">Carrier domain-containing protein</fullName>
    </recommendedName>
</protein>
<dbReference type="InterPro" id="IPR009081">
    <property type="entry name" value="PP-bd_ACP"/>
</dbReference>
<dbReference type="InterPro" id="IPR045851">
    <property type="entry name" value="AMP-bd_C_sf"/>
</dbReference>
<dbReference type="Gene3D" id="3.30.559.30">
    <property type="entry name" value="Nonribosomal peptide synthetase, condensation domain"/>
    <property type="match status" value="6"/>
</dbReference>
<feature type="non-terminal residue" evidence="5">
    <location>
        <position position="4930"/>
    </location>
</feature>
<dbReference type="SUPFAM" id="SSF52777">
    <property type="entry name" value="CoA-dependent acyltransferases"/>
    <property type="match status" value="12"/>
</dbReference>
<dbReference type="SMART" id="SM00823">
    <property type="entry name" value="PKS_PP"/>
    <property type="match status" value="2"/>
</dbReference>
<dbReference type="InterPro" id="IPR025110">
    <property type="entry name" value="AMP-bd_C"/>
</dbReference>
<dbReference type="SUPFAM" id="SSF47336">
    <property type="entry name" value="ACP-like"/>
    <property type="match status" value="2"/>
</dbReference>
<dbReference type="InterPro" id="IPR000873">
    <property type="entry name" value="AMP-dep_synth/lig_dom"/>
</dbReference>
<dbReference type="NCBIfam" id="TIGR01733">
    <property type="entry name" value="AA-adenyl-dom"/>
    <property type="match status" value="3"/>
</dbReference>
<reference evidence="6" key="1">
    <citation type="journal article" date="2018" name="Nat. Microbiol.">
        <title>Leveraging single-cell genomics to expand the fungal tree of life.</title>
        <authorList>
            <person name="Ahrendt S.R."/>
            <person name="Quandt C.A."/>
            <person name="Ciobanu D."/>
            <person name="Clum A."/>
            <person name="Salamov A."/>
            <person name="Andreopoulos B."/>
            <person name="Cheng J.F."/>
            <person name="Woyke T."/>
            <person name="Pelin A."/>
            <person name="Henrissat B."/>
            <person name="Reynolds N.K."/>
            <person name="Benny G.L."/>
            <person name="Smith M.E."/>
            <person name="James T.Y."/>
            <person name="Grigoriev I.V."/>
        </authorList>
    </citation>
    <scope>NUCLEOTIDE SEQUENCE [LARGE SCALE GENOMIC DNA]</scope>
    <source>
        <strain evidence="6">RSA 468</strain>
    </source>
</reference>
<gene>
    <name evidence="5" type="ORF">BJ085DRAFT_40580</name>
</gene>
<dbReference type="Pfam" id="PF00501">
    <property type="entry name" value="AMP-binding"/>
    <property type="match status" value="3"/>
</dbReference>
<dbReference type="PROSITE" id="PS00455">
    <property type="entry name" value="AMP_BINDING"/>
    <property type="match status" value="3"/>
</dbReference>
<dbReference type="PANTHER" id="PTHR45527:SF1">
    <property type="entry name" value="FATTY ACID SYNTHASE"/>
    <property type="match status" value="1"/>
</dbReference>
<dbReference type="GO" id="GO:0016874">
    <property type="term" value="F:ligase activity"/>
    <property type="evidence" value="ECO:0007669"/>
    <property type="project" value="UniProtKB-KW"/>
</dbReference>
<evidence type="ECO:0000256" key="2">
    <source>
        <dbReference type="ARBA" id="ARBA00022553"/>
    </source>
</evidence>
<proteinExistence type="predicted"/>
<evidence type="ECO:0000259" key="4">
    <source>
        <dbReference type="PROSITE" id="PS50075"/>
    </source>
</evidence>
<organism evidence="5 6">
    <name type="scientific">Dimargaris cristalligena</name>
    <dbReference type="NCBI Taxonomy" id="215637"/>
    <lineage>
        <taxon>Eukaryota</taxon>
        <taxon>Fungi</taxon>
        <taxon>Fungi incertae sedis</taxon>
        <taxon>Zoopagomycota</taxon>
        <taxon>Kickxellomycotina</taxon>
        <taxon>Dimargaritomycetes</taxon>
        <taxon>Dimargaritales</taxon>
        <taxon>Dimargaritaceae</taxon>
        <taxon>Dimargaris</taxon>
    </lineage>
</organism>
<dbReference type="GO" id="GO:0005737">
    <property type="term" value="C:cytoplasm"/>
    <property type="evidence" value="ECO:0007669"/>
    <property type="project" value="TreeGrafter"/>
</dbReference>
<dbReference type="InterPro" id="IPR036736">
    <property type="entry name" value="ACP-like_sf"/>
</dbReference>